<feature type="region of interest" description="Disordered" evidence="1">
    <location>
        <begin position="23"/>
        <end position="89"/>
    </location>
</feature>
<feature type="compositionally biased region" description="Basic and acidic residues" evidence="1">
    <location>
        <begin position="64"/>
        <end position="76"/>
    </location>
</feature>
<name>A0AAW2E4H0_9ROSI</name>
<protein>
    <submittedName>
        <fullName evidence="2">Uncharacterized protein</fullName>
    </submittedName>
</protein>
<proteinExistence type="predicted"/>
<dbReference type="Proteomes" id="UP001459277">
    <property type="component" value="Unassembled WGS sequence"/>
</dbReference>
<reference evidence="2 3" key="1">
    <citation type="submission" date="2024-01" db="EMBL/GenBank/DDBJ databases">
        <title>A telomere-to-telomere, gap-free genome of sweet tea (Lithocarpus litseifolius).</title>
        <authorList>
            <person name="Zhou J."/>
        </authorList>
    </citation>
    <scope>NUCLEOTIDE SEQUENCE [LARGE SCALE GENOMIC DNA]</scope>
    <source>
        <strain evidence="2">Zhou-2022a</strain>
        <tissue evidence="2">Leaf</tissue>
    </source>
</reference>
<organism evidence="2 3">
    <name type="scientific">Lithocarpus litseifolius</name>
    <dbReference type="NCBI Taxonomy" id="425828"/>
    <lineage>
        <taxon>Eukaryota</taxon>
        <taxon>Viridiplantae</taxon>
        <taxon>Streptophyta</taxon>
        <taxon>Embryophyta</taxon>
        <taxon>Tracheophyta</taxon>
        <taxon>Spermatophyta</taxon>
        <taxon>Magnoliopsida</taxon>
        <taxon>eudicotyledons</taxon>
        <taxon>Gunneridae</taxon>
        <taxon>Pentapetalae</taxon>
        <taxon>rosids</taxon>
        <taxon>fabids</taxon>
        <taxon>Fagales</taxon>
        <taxon>Fagaceae</taxon>
        <taxon>Lithocarpus</taxon>
    </lineage>
</organism>
<dbReference type="EMBL" id="JAZDWU010000001">
    <property type="protein sequence ID" value="KAL0017531.1"/>
    <property type="molecule type" value="Genomic_DNA"/>
</dbReference>
<comment type="caution">
    <text evidence="2">The sequence shown here is derived from an EMBL/GenBank/DDBJ whole genome shotgun (WGS) entry which is preliminary data.</text>
</comment>
<evidence type="ECO:0000313" key="3">
    <source>
        <dbReference type="Proteomes" id="UP001459277"/>
    </source>
</evidence>
<evidence type="ECO:0000256" key="1">
    <source>
        <dbReference type="SAM" id="MobiDB-lite"/>
    </source>
</evidence>
<keyword evidence="3" id="KW-1185">Reference proteome</keyword>
<dbReference type="AlphaFoldDB" id="A0AAW2E4H0"/>
<feature type="compositionally biased region" description="Low complexity" evidence="1">
    <location>
        <begin position="131"/>
        <end position="150"/>
    </location>
</feature>
<sequence length="187" mass="21432">MTMHSKANFKLFPENFFSRITFPMSGSPKEHSDDAVMQEQEQACLSKEHSDDIVITEQEQDCSLNEHSDDAAKQEEQEQVCSPKEHSDDAVMQEKALQLSREKQHYMRLTSLFFKVDNSFLSPWNWDPSANANTNSDDTSSNVNTNPSDNNNDDNGEQQLMKFQPGSFFSEEGPWTVKYSEFSSRKV</sequence>
<accession>A0AAW2E4H0</accession>
<gene>
    <name evidence="2" type="ORF">SO802_004600</name>
</gene>
<feature type="region of interest" description="Disordered" evidence="1">
    <location>
        <begin position="131"/>
        <end position="172"/>
    </location>
</feature>
<evidence type="ECO:0000313" key="2">
    <source>
        <dbReference type="EMBL" id="KAL0017531.1"/>
    </source>
</evidence>